<feature type="region of interest" description="Disordered" evidence="3">
    <location>
        <begin position="185"/>
        <end position="207"/>
    </location>
</feature>
<reference evidence="5 6" key="1">
    <citation type="submission" date="2017-06" db="EMBL/GenBank/DDBJ databases">
        <title>Complete genome sequence of Paenibacillus odorifer CBA7130.</title>
        <authorList>
            <person name="Nam Y.-D."/>
            <person name="Kang J."/>
            <person name="Chung W.-H."/>
        </authorList>
    </citation>
    <scope>NUCLEOTIDE SEQUENCE [LARGE SCALE GENOMIC DNA]</scope>
    <source>
        <strain evidence="5 6">CBA7130</strain>
    </source>
</reference>
<dbReference type="Proteomes" id="UP000249163">
    <property type="component" value="Chromosome"/>
</dbReference>
<sequence length="207" mass="23701">MEVENLGKTCKYEKYFHRREAESRMKPGLKQEKGFTLIEVLAAIVILSIVSLVLTSYFTNAMSYSKSNQNKTIMVNLARNALFYVEKQDFEAMKEFFIKQNHDSIEAVKCQKDTDDSLKCEDYKGLVQDTEILNQVLNPVINGVNYQIDIKYQRDLHNQSLESSDPEKQKMAVYLLPVLVKVSRADSSGGPQSEPVVEGYITDEKIR</sequence>
<dbReference type="AlphaFoldDB" id="A0AAD0KSV1"/>
<dbReference type="EMBL" id="CP021965">
    <property type="protein sequence ID" value="AWV36093.1"/>
    <property type="molecule type" value="Genomic_DNA"/>
</dbReference>
<dbReference type="GO" id="GO:0030420">
    <property type="term" value="P:establishment of competence for transformation"/>
    <property type="evidence" value="ECO:0007669"/>
    <property type="project" value="UniProtKB-KW"/>
</dbReference>
<dbReference type="SUPFAM" id="SSF54523">
    <property type="entry name" value="Pili subunits"/>
    <property type="match status" value="1"/>
</dbReference>
<feature type="transmembrane region" description="Helical" evidence="4">
    <location>
        <begin position="34"/>
        <end position="58"/>
    </location>
</feature>
<dbReference type="NCBIfam" id="TIGR02532">
    <property type="entry name" value="IV_pilin_GFxxxE"/>
    <property type="match status" value="1"/>
</dbReference>
<dbReference type="GO" id="GO:0009986">
    <property type="term" value="C:cell surface"/>
    <property type="evidence" value="ECO:0007669"/>
    <property type="project" value="UniProtKB-SubCell"/>
</dbReference>
<evidence type="ECO:0000256" key="1">
    <source>
        <dbReference type="ARBA" id="ARBA00004241"/>
    </source>
</evidence>
<protein>
    <submittedName>
        <fullName evidence="5">Prepilin-type cleavage/methylation domain-containing protein</fullName>
    </submittedName>
</protein>
<keyword evidence="2" id="KW-0178">Competence</keyword>
<gene>
    <name evidence="5" type="ORF">CD191_27755</name>
</gene>
<accession>A0AAD0KSV1</accession>
<name>A0AAD0KSV1_9BACL</name>
<keyword evidence="4" id="KW-0812">Transmembrane</keyword>
<evidence type="ECO:0000256" key="3">
    <source>
        <dbReference type="SAM" id="MobiDB-lite"/>
    </source>
</evidence>
<evidence type="ECO:0000256" key="2">
    <source>
        <dbReference type="ARBA" id="ARBA00023287"/>
    </source>
</evidence>
<keyword evidence="4" id="KW-1133">Transmembrane helix</keyword>
<dbReference type="Pfam" id="PF07963">
    <property type="entry name" value="N_methyl"/>
    <property type="match status" value="1"/>
</dbReference>
<dbReference type="InterPro" id="IPR045584">
    <property type="entry name" value="Pilin-like"/>
</dbReference>
<proteinExistence type="predicted"/>
<evidence type="ECO:0000313" key="5">
    <source>
        <dbReference type="EMBL" id="AWV36093.1"/>
    </source>
</evidence>
<dbReference type="PROSITE" id="PS00409">
    <property type="entry name" value="PROKAR_NTER_METHYL"/>
    <property type="match status" value="1"/>
</dbReference>
<comment type="subcellular location">
    <subcellularLocation>
        <location evidence="1">Cell surface</location>
    </subcellularLocation>
</comment>
<evidence type="ECO:0000256" key="4">
    <source>
        <dbReference type="SAM" id="Phobius"/>
    </source>
</evidence>
<organism evidence="5 6">
    <name type="scientific">Paenibacillus odorifer</name>
    <dbReference type="NCBI Taxonomy" id="189426"/>
    <lineage>
        <taxon>Bacteria</taxon>
        <taxon>Bacillati</taxon>
        <taxon>Bacillota</taxon>
        <taxon>Bacilli</taxon>
        <taxon>Bacillales</taxon>
        <taxon>Paenibacillaceae</taxon>
        <taxon>Paenibacillus</taxon>
    </lineage>
</organism>
<dbReference type="InterPro" id="IPR012902">
    <property type="entry name" value="N_methyl_site"/>
</dbReference>
<keyword evidence="4" id="KW-0472">Membrane</keyword>
<evidence type="ECO:0000313" key="6">
    <source>
        <dbReference type="Proteomes" id="UP000249163"/>
    </source>
</evidence>